<dbReference type="OrthoDB" id="9808176at2"/>
<evidence type="ECO:0000259" key="1">
    <source>
        <dbReference type="PROSITE" id="PS50910"/>
    </source>
</evidence>
<dbReference type="SMART" id="SM00748">
    <property type="entry name" value="HEPN"/>
    <property type="match status" value="1"/>
</dbReference>
<accession>A0A1I6DFV4</accession>
<organism evidence="2 3">
    <name type="scientific">Desulfoscipio geothermicus DSM 3669</name>
    <dbReference type="NCBI Taxonomy" id="1121426"/>
    <lineage>
        <taxon>Bacteria</taxon>
        <taxon>Bacillati</taxon>
        <taxon>Bacillota</taxon>
        <taxon>Clostridia</taxon>
        <taxon>Eubacteriales</taxon>
        <taxon>Desulfallaceae</taxon>
        <taxon>Desulfoscipio</taxon>
    </lineage>
</organism>
<dbReference type="EMBL" id="FOYM01000010">
    <property type="protein sequence ID" value="SFR04309.1"/>
    <property type="molecule type" value="Genomic_DNA"/>
</dbReference>
<keyword evidence="3" id="KW-1185">Reference proteome</keyword>
<feature type="domain" description="HEPN" evidence="1">
    <location>
        <begin position="9"/>
        <end position="118"/>
    </location>
</feature>
<dbReference type="SUPFAM" id="SSF81593">
    <property type="entry name" value="Nucleotidyltransferase substrate binding subunit/domain"/>
    <property type="match status" value="1"/>
</dbReference>
<evidence type="ECO:0000313" key="3">
    <source>
        <dbReference type="Proteomes" id="UP000199584"/>
    </source>
</evidence>
<dbReference type="InterPro" id="IPR007842">
    <property type="entry name" value="HEPN_dom"/>
</dbReference>
<sequence length="130" mass="14828">MTQDLFEWLTQAEYDLMTAKDMFNAGRYIYTVYMCHLAIEKALKALVNASTGKIPPKIHNLIRLMQLASAELTKEQKEFLATINTAAITTRYPEELKSALAKFNKVIAKDYLVKSEDVIKCIALDPKLKR</sequence>
<dbReference type="STRING" id="39060.SAMN05660706_11039"/>
<gene>
    <name evidence="2" type="ORF">SAMN05660706_11039</name>
</gene>
<dbReference type="Proteomes" id="UP000199584">
    <property type="component" value="Unassembled WGS sequence"/>
</dbReference>
<protein>
    <submittedName>
        <fullName evidence="2">HEPN domain-containing protein</fullName>
    </submittedName>
</protein>
<dbReference type="AlphaFoldDB" id="A0A1I6DFV4"/>
<dbReference type="Gene3D" id="1.20.120.330">
    <property type="entry name" value="Nucleotidyltransferases domain 2"/>
    <property type="match status" value="1"/>
</dbReference>
<evidence type="ECO:0000313" key="2">
    <source>
        <dbReference type="EMBL" id="SFR04309.1"/>
    </source>
</evidence>
<reference evidence="3" key="1">
    <citation type="submission" date="2016-10" db="EMBL/GenBank/DDBJ databases">
        <authorList>
            <person name="Varghese N."/>
            <person name="Submissions S."/>
        </authorList>
    </citation>
    <scope>NUCLEOTIDE SEQUENCE [LARGE SCALE GENOMIC DNA]</scope>
    <source>
        <strain evidence="3">DSM 3669</strain>
    </source>
</reference>
<proteinExistence type="predicted"/>
<dbReference type="PROSITE" id="PS50910">
    <property type="entry name" value="HEPN"/>
    <property type="match status" value="1"/>
</dbReference>
<name>A0A1I6DFV4_9FIRM</name>
<dbReference type="Pfam" id="PF05168">
    <property type="entry name" value="HEPN"/>
    <property type="match status" value="1"/>
</dbReference>
<dbReference type="RefSeq" id="WP_092482855.1">
    <property type="nucleotide sequence ID" value="NZ_FOYM01000010.1"/>
</dbReference>